<evidence type="ECO:0000313" key="3">
    <source>
        <dbReference type="EMBL" id="SCW15937.1"/>
    </source>
</evidence>
<reference evidence="4 6" key="3">
    <citation type="submission" date="2019-04" db="EMBL/GenBank/DDBJ databases">
        <title>The CDC panel for molecular diagnostics of ciprofloxacin resistance and its use for research and clinical development.</title>
        <authorList>
            <person name="Liu H."/>
            <person name="Tang K."/>
            <person name="Pham C."/>
            <person name="Schmerer M."/>
        </authorList>
    </citation>
    <scope>NUCLEOTIDE SEQUENCE [LARGE SCALE GENOMIC DNA]</scope>
    <source>
        <strain evidence="4 6">LRRBGS_0742</strain>
    </source>
</reference>
<protein>
    <submittedName>
        <fullName evidence="1">Phage associated protein</fullName>
    </submittedName>
</protein>
<evidence type="ECO:0000313" key="2">
    <source>
        <dbReference type="EMBL" id="SBQ19134.1"/>
    </source>
</evidence>
<dbReference type="GeneID" id="66753837"/>
<evidence type="ECO:0000313" key="4">
    <source>
        <dbReference type="EMBL" id="TJX03601.1"/>
    </source>
</evidence>
<dbReference type="Proteomes" id="UP000239837">
    <property type="component" value="Chromosome"/>
</dbReference>
<dbReference type="EMBL" id="FLKW01000051">
    <property type="protein sequence ID" value="SBN24266.1"/>
    <property type="molecule type" value="Genomic_DNA"/>
</dbReference>
<evidence type="ECO:0000313" key="1">
    <source>
        <dbReference type="EMBL" id="SBN24266.1"/>
    </source>
</evidence>
<dbReference type="EMBL" id="FMTB01000050">
    <property type="protein sequence ID" value="SCW15937.1"/>
    <property type="molecule type" value="Genomic_DNA"/>
</dbReference>
<organism evidence="3 5">
    <name type="scientific">Neisseria gonorrhoeae</name>
    <dbReference type="NCBI Taxonomy" id="485"/>
    <lineage>
        <taxon>Bacteria</taxon>
        <taxon>Pseudomonadati</taxon>
        <taxon>Pseudomonadota</taxon>
        <taxon>Betaproteobacteria</taxon>
        <taxon>Neisseriales</taxon>
        <taxon>Neisseriaceae</taxon>
        <taxon>Neisseria</taxon>
    </lineage>
</organism>
<dbReference type="AlphaFoldDB" id="A0A1D3GDW8"/>
<gene>
    <name evidence="4" type="ORF">E8M63_12630</name>
    <name evidence="3" type="ORF">ESCNG_540002</name>
    <name evidence="2" type="ORF">WHOF_00507C</name>
    <name evidence="1" type="ORF">WHOF_02090</name>
</gene>
<dbReference type="EMBL" id="SUQX01000055">
    <property type="protein sequence ID" value="TJX03601.1"/>
    <property type="molecule type" value="Genomic_DNA"/>
</dbReference>
<reference evidence="2" key="1">
    <citation type="submission" date="2016-06" db="EMBL/GenBank/DDBJ databases">
        <authorList>
            <consortium name="Pathogen Informatics"/>
        </authorList>
    </citation>
    <scope>NUCLEOTIDE SEQUENCE</scope>
    <source>
        <strain evidence="1">WHO F</strain>
    </source>
</reference>
<dbReference type="EMBL" id="LT591897">
    <property type="protein sequence ID" value="SBQ19134.1"/>
    <property type="molecule type" value="Genomic_DNA"/>
</dbReference>
<dbReference type="Proteomes" id="UP000182484">
    <property type="component" value="Unassembled WGS sequence"/>
</dbReference>
<evidence type="ECO:0000313" key="6">
    <source>
        <dbReference type="Proteomes" id="UP000307092"/>
    </source>
</evidence>
<dbReference type="OMA" id="HPPFNLP"/>
<accession>A0A1D3GDW8</accession>
<dbReference type="Proteomes" id="UP000307092">
    <property type="component" value="Unassembled WGS sequence"/>
</dbReference>
<reference evidence="3 5" key="2">
    <citation type="submission" date="2016-09" db="EMBL/GenBank/DDBJ databases">
        <authorList>
            <person name="Kumanski S."/>
            <person name="Beatrice B."/>
        </authorList>
    </citation>
    <scope>NUCLEOTIDE SEQUENCE [LARGE SCALE GENOMIC DNA]</scope>
    <source>
        <strain evidence="3">Mankind</strain>
    </source>
</reference>
<name>A0A1D3GDW8_NEIGO</name>
<proteinExistence type="predicted"/>
<evidence type="ECO:0000313" key="5">
    <source>
        <dbReference type="Proteomes" id="UP000182484"/>
    </source>
</evidence>
<sequence length="119" mass="13785">MQVLLGEDFKRALKNYPKEDRRKIAEFIAHVQQNGLSGLPGRNKSSDNVPADDPQWLEKVRFAQRHNLWHYHIGIPKYNGGRYGDLTSAYILHYTLCDGFIKIIGFDRHPPFILPDIPK</sequence>
<dbReference type="RefSeq" id="WP_003691733.1">
    <property type="nucleotide sequence ID" value="NZ_AP018377.1"/>
</dbReference>